<keyword evidence="1" id="KW-0732">Signal</keyword>
<dbReference type="Proteomes" id="UP000056252">
    <property type="component" value="Chromosome"/>
</dbReference>
<feature type="signal peptide" evidence="1">
    <location>
        <begin position="1"/>
        <end position="22"/>
    </location>
</feature>
<evidence type="ECO:0000256" key="1">
    <source>
        <dbReference type="SAM" id="SignalP"/>
    </source>
</evidence>
<dbReference type="STRING" id="76123.AS203_00860"/>
<keyword evidence="3" id="KW-1185">Reference proteome</keyword>
<gene>
    <name evidence="2" type="ORF">AS203_00860</name>
</gene>
<name>A0A0S2KHY8_9BACT</name>
<protein>
    <submittedName>
        <fullName evidence="2">Uncharacterized protein</fullName>
    </submittedName>
</protein>
<feature type="chain" id="PRO_5006601739" evidence="1">
    <location>
        <begin position="23"/>
        <end position="370"/>
    </location>
</feature>
<dbReference type="KEGG" id="peo:AS203_00860"/>
<dbReference type="RefSeq" id="WP_025065168.1">
    <property type="nucleotide sequence ID" value="NZ_CP013195.1"/>
</dbReference>
<dbReference type="OrthoDB" id="1082871at2"/>
<organism evidence="2 3">
    <name type="scientific">Hoylesella enoeca</name>
    <dbReference type="NCBI Taxonomy" id="76123"/>
    <lineage>
        <taxon>Bacteria</taxon>
        <taxon>Pseudomonadati</taxon>
        <taxon>Bacteroidota</taxon>
        <taxon>Bacteroidia</taxon>
        <taxon>Bacteroidales</taxon>
        <taxon>Prevotellaceae</taxon>
        <taxon>Hoylesella</taxon>
    </lineage>
</organism>
<evidence type="ECO:0000313" key="3">
    <source>
        <dbReference type="Proteomes" id="UP000056252"/>
    </source>
</evidence>
<sequence>MKTLKSCITTCLCLFSVLIGRADEAKVFELVTDHTTLREGDQLIIASFDGSKAMGGPRSTNLNREAVAITLTDGKLIPPAEVSILTLGSLGKYWTLHDGKGFLWPKSKRYNQLTTTTNRRDGKLSITILPNGQAQIDFLPKTKTNNRYIGYNSSAGLFSSYDNYKPIKLYRLHRPPVPIQISSIGYATLFYSTHALIVPIGVTAFTCRMRDSKIQPSHTYLSGETIPAGTAVIVRGTPGHHPFEISAQQGTPDPNNLLRGSDIDAPTIGPAGSRFYKLSLDDMQSPHSLGFYYGSAGGASFVSGAHKAYLVLPGSADAKPYHSIDLNISTHIRPTIQDAAPAAIFNLQGQRVTSPHRGIYIVNGKKVIIP</sequence>
<evidence type="ECO:0000313" key="2">
    <source>
        <dbReference type="EMBL" id="ALO47829.1"/>
    </source>
</evidence>
<reference evidence="3" key="1">
    <citation type="submission" date="2015-11" db="EMBL/GenBank/DDBJ databases">
        <authorList>
            <person name="Holder M.E."/>
            <person name="Ajami N.J."/>
            <person name="Petrosino J.F."/>
        </authorList>
    </citation>
    <scope>NUCLEOTIDE SEQUENCE [LARGE SCALE GENOMIC DNA]</scope>
    <source>
        <strain evidence="3">F0113</strain>
    </source>
</reference>
<dbReference type="AlphaFoldDB" id="A0A0S2KHY8"/>
<proteinExistence type="predicted"/>
<dbReference type="EMBL" id="CP013195">
    <property type="protein sequence ID" value="ALO47829.1"/>
    <property type="molecule type" value="Genomic_DNA"/>
</dbReference>
<accession>A0A0S2KHY8</accession>